<organism evidence="2 3">
    <name type="scientific">Aphis craccivora</name>
    <name type="common">Cowpea aphid</name>
    <dbReference type="NCBI Taxonomy" id="307492"/>
    <lineage>
        <taxon>Eukaryota</taxon>
        <taxon>Metazoa</taxon>
        <taxon>Ecdysozoa</taxon>
        <taxon>Arthropoda</taxon>
        <taxon>Hexapoda</taxon>
        <taxon>Insecta</taxon>
        <taxon>Pterygota</taxon>
        <taxon>Neoptera</taxon>
        <taxon>Paraneoptera</taxon>
        <taxon>Hemiptera</taxon>
        <taxon>Sternorrhyncha</taxon>
        <taxon>Aphidomorpha</taxon>
        <taxon>Aphidoidea</taxon>
        <taxon>Aphididae</taxon>
        <taxon>Aphidini</taxon>
        <taxon>Aphis</taxon>
        <taxon>Aphis</taxon>
    </lineage>
</organism>
<reference evidence="2 3" key="1">
    <citation type="submission" date="2019-08" db="EMBL/GenBank/DDBJ databases">
        <title>Whole genome of Aphis craccivora.</title>
        <authorList>
            <person name="Voronova N.V."/>
            <person name="Shulinski R.S."/>
            <person name="Bandarenka Y.V."/>
            <person name="Zhorov D.G."/>
            <person name="Warner D."/>
        </authorList>
    </citation>
    <scope>NUCLEOTIDE SEQUENCE [LARGE SCALE GENOMIC DNA]</scope>
    <source>
        <strain evidence="2">180601</strain>
        <tissue evidence="2">Whole Body</tissue>
    </source>
</reference>
<gene>
    <name evidence="2" type="ORF">FWK35_00028037</name>
</gene>
<comment type="caution">
    <text evidence="2">The sequence shown here is derived from an EMBL/GenBank/DDBJ whole genome shotgun (WGS) entry which is preliminary data.</text>
</comment>
<dbReference type="InterPro" id="IPR024079">
    <property type="entry name" value="MetalloPept_cat_dom_sf"/>
</dbReference>
<dbReference type="Proteomes" id="UP000478052">
    <property type="component" value="Unassembled WGS sequence"/>
</dbReference>
<dbReference type="GO" id="GO:0004222">
    <property type="term" value="F:metalloendopeptidase activity"/>
    <property type="evidence" value="ECO:0007669"/>
    <property type="project" value="InterPro"/>
</dbReference>
<name>A0A6G0YAM9_APHCR</name>
<dbReference type="OrthoDB" id="6475849at2759"/>
<dbReference type="GO" id="GO:0005886">
    <property type="term" value="C:plasma membrane"/>
    <property type="evidence" value="ECO:0007669"/>
    <property type="project" value="TreeGrafter"/>
</dbReference>
<keyword evidence="3" id="KW-1185">Reference proteome</keyword>
<dbReference type="Gene3D" id="3.40.390.10">
    <property type="entry name" value="Collagenase (Catalytic Domain)"/>
    <property type="match status" value="1"/>
</dbReference>
<feature type="domain" description="Peptidase M13 C-terminal" evidence="1">
    <location>
        <begin position="1"/>
        <end position="187"/>
    </location>
</feature>
<dbReference type="PROSITE" id="PS51885">
    <property type="entry name" value="NEPRILYSIN"/>
    <property type="match status" value="1"/>
</dbReference>
<feature type="non-terminal residue" evidence="2">
    <location>
        <position position="1"/>
    </location>
</feature>
<dbReference type="GO" id="GO:0016485">
    <property type="term" value="P:protein processing"/>
    <property type="evidence" value="ECO:0007669"/>
    <property type="project" value="TreeGrafter"/>
</dbReference>
<dbReference type="PANTHER" id="PTHR11733">
    <property type="entry name" value="ZINC METALLOPROTEASE FAMILY M13 NEPRILYSIN-RELATED"/>
    <property type="match status" value="1"/>
</dbReference>
<dbReference type="Pfam" id="PF01431">
    <property type="entry name" value="Peptidase_M13"/>
    <property type="match status" value="1"/>
</dbReference>
<proteinExistence type="predicted"/>
<feature type="non-terminal residue" evidence="2">
    <location>
        <position position="195"/>
    </location>
</feature>
<dbReference type="PRINTS" id="PR00786">
    <property type="entry name" value="NEPRILYSIN"/>
</dbReference>
<dbReference type="EMBL" id="VUJU01005088">
    <property type="protein sequence ID" value="KAF0752338.1"/>
    <property type="molecule type" value="Genomic_DNA"/>
</dbReference>
<protein>
    <submittedName>
        <fullName evidence="2">Neprilysin-2-like</fullName>
    </submittedName>
</protein>
<dbReference type="InterPro" id="IPR018497">
    <property type="entry name" value="Peptidase_M13_C"/>
</dbReference>
<evidence type="ECO:0000313" key="2">
    <source>
        <dbReference type="EMBL" id="KAF0752338.1"/>
    </source>
</evidence>
<dbReference type="PANTHER" id="PTHR11733:SF133">
    <property type="entry name" value="PHOSPHATE-REGULATING NEUTRAL ENDOPEPTIDASE PHEX"/>
    <property type="match status" value="1"/>
</dbReference>
<evidence type="ECO:0000313" key="3">
    <source>
        <dbReference type="Proteomes" id="UP000478052"/>
    </source>
</evidence>
<sequence>IPVPRLQAPLYYNEYSHGIQAINYGSTGGIIGHELSHAFDNYCRLYNELGNMVQWWTNKSVEEYTKRENCLISHYDGIKYVVNGTLTLGENISDIAGLKEAYYAYLRYVEIHGQEPRLPGLERYSQEQLFFLAYANSYCHYQESGNEYNNNYLYVHSPSVVRVREVLKLSPEFAKAWSCPTGTPMNPIIDKCQIW</sequence>
<accession>A0A6G0YAM9</accession>
<evidence type="ECO:0000259" key="1">
    <source>
        <dbReference type="Pfam" id="PF01431"/>
    </source>
</evidence>
<dbReference type="AlphaFoldDB" id="A0A6G0YAM9"/>
<dbReference type="InterPro" id="IPR000718">
    <property type="entry name" value="Peptidase_M13"/>
</dbReference>
<dbReference type="SUPFAM" id="SSF55486">
    <property type="entry name" value="Metalloproteases ('zincins'), catalytic domain"/>
    <property type="match status" value="1"/>
</dbReference>